<dbReference type="EMBL" id="CP003985">
    <property type="protein sequence ID" value="AGF78995.1"/>
    <property type="molecule type" value="Genomic_DNA"/>
</dbReference>
<reference evidence="2" key="1">
    <citation type="journal article" date="2013" name="Stand. Genomic Sci.">
        <title>Complete genome sequence of Desulfocapsa sulfexigens, a marine deltaproteobacterium specialized in disproportionating inorganic sulfur compounds.</title>
        <authorList>
            <person name="Finster K.W."/>
            <person name="Kjeldsen K.U."/>
            <person name="Kube M."/>
            <person name="Reinhardt R."/>
            <person name="Mussmann M."/>
            <person name="Amann R."/>
            <person name="Schreiber L."/>
        </authorList>
    </citation>
    <scope>NUCLEOTIDE SEQUENCE [LARGE SCALE GENOMIC DNA]</scope>
    <source>
        <strain evidence="2">DSM 10523 / SB164P1</strain>
    </source>
</reference>
<dbReference type="STRING" id="1167006.UWK_02458"/>
<dbReference type="HOGENOM" id="CLU_1248985_0_0_7"/>
<dbReference type="eggNOG" id="COG1215">
    <property type="taxonomic scope" value="Bacteria"/>
</dbReference>
<dbReference type="Proteomes" id="UP000011721">
    <property type="component" value="Chromosome"/>
</dbReference>
<keyword evidence="2" id="KW-1185">Reference proteome</keyword>
<evidence type="ECO:0000313" key="2">
    <source>
        <dbReference type="Proteomes" id="UP000011721"/>
    </source>
</evidence>
<protein>
    <submittedName>
        <fullName evidence="1">Uncharacterized protein</fullName>
    </submittedName>
</protein>
<evidence type="ECO:0000313" key="1">
    <source>
        <dbReference type="EMBL" id="AGF78995.1"/>
    </source>
</evidence>
<accession>M1PHC0</accession>
<dbReference type="AlphaFoldDB" id="M1PHC0"/>
<dbReference type="KEGG" id="dsf:UWK_02458"/>
<proteinExistence type="predicted"/>
<organism evidence="1 2">
    <name type="scientific">Desulfocapsa sulfexigens (strain DSM 10523 / SB164P1)</name>
    <dbReference type="NCBI Taxonomy" id="1167006"/>
    <lineage>
        <taxon>Bacteria</taxon>
        <taxon>Pseudomonadati</taxon>
        <taxon>Thermodesulfobacteriota</taxon>
        <taxon>Desulfobulbia</taxon>
        <taxon>Desulfobulbales</taxon>
        <taxon>Desulfocapsaceae</taxon>
        <taxon>Desulfocapsa</taxon>
    </lineage>
</organism>
<sequence length="221" mass="24897">MRDVPGNGVVEQDSVDTLKSKLKRYLSKNSPVYRKIQRSGLFDCAYYLKENQDVKQSGQDGLAHFIAIGALEGRNPHPLFETRYFLGQISSYNPDAGNILLQYLESPMLWPVDPHPLFNASYYSAMEPAVAAADIPPLLYYILNHGKSQADPHPLFDGQFYQLQVPEVLENGANPLIHYLQEGRFNGKEPFAHKASGSTHIDLSKYMKKRREQICPVAQGT</sequence>
<gene>
    <name evidence="1" type="ordered locus">UWK_02458</name>
</gene>
<name>M1PHC0_DESSD</name>